<dbReference type="Pfam" id="PF12979">
    <property type="entry name" value="DUF3863"/>
    <property type="match status" value="1"/>
</dbReference>
<evidence type="ECO:0000259" key="1">
    <source>
        <dbReference type="Pfam" id="PF12979"/>
    </source>
</evidence>
<organism evidence="3 4">
    <name type="scientific">Mucilaginibacter pineti</name>
    <dbReference type="NCBI Taxonomy" id="1391627"/>
    <lineage>
        <taxon>Bacteria</taxon>
        <taxon>Pseudomonadati</taxon>
        <taxon>Bacteroidota</taxon>
        <taxon>Sphingobacteriia</taxon>
        <taxon>Sphingobacteriales</taxon>
        <taxon>Sphingobacteriaceae</taxon>
        <taxon>Mucilaginibacter</taxon>
    </lineage>
</organism>
<feature type="domain" description="DUF3863" evidence="1">
    <location>
        <begin position="40"/>
        <end position="393"/>
    </location>
</feature>
<evidence type="ECO:0000313" key="3">
    <source>
        <dbReference type="EMBL" id="SDD38973.1"/>
    </source>
</evidence>
<sequence>MERRTFCKSSLLGGAAVLADPLIGKSNPLDFLTSNKIAPLMGGRFVTFCIMIRTSPWEVSRDIKLINRDEGFAHTLEVVRSLRETFAKNAPGGRLTWGFTMNALEDKRQNYADIRKYATECQYKYGDEISYFPGYFPAMYLPRERINREMTEALQRITSMVGRGYRPKGIMGGFLSANNLAYLAEKENIHVAHAVIWSQHETDGGGADGSPSYPFYPSREHFCKPAQGKSDFIDCVNLDGWSVDFLCALQSGNVWGTTPFNGAASRRGVGPIESYGDWGLDIGHYSVMHTQSIHFDRGFELNGFGWIPNIWEAALVKIPERKNWDDTFALRALDKWVGATVQRWPDVQFITFGEYGEIWRSHYRDNSQWNYRFEEKGLGIGNSWGNEEIKWYMNKEFRLATVRNWHKNTPDMVVDFTRYDLPAEEPRDPSLEKPVKDWSLMNTMNQKGLRPQDKPVLLAELGNTEKDMIARHYPGLFK</sequence>
<dbReference type="RefSeq" id="WP_091144006.1">
    <property type="nucleotide sequence ID" value="NZ_FNAI01000001.1"/>
</dbReference>
<feature type="domain" description="DUF3864" evidence="2">
    <location>
        <begin position="398"/>
        <end position="476"/>
    </location>
</feature>
<evidence type="ECO:0008006" key="5">
    <source>
        <dbReference type="Google" id="ProtNLM"/>
    </source>
</evidence>
<evidence type="ECO:0000313" key="4">
    <source>
        <dbReference type="Proteomes" id="UP000199072"/>
    </source>
</evidence>
<dbReference type="InterPro" id="IPR024334">
    <property type="entry name" value="DUF3863"/>
</dbReference>
<dbReference type="InterPro" id="IPR024335">
    <property type="entry name" value="DUF3864"/>
</dbReference>
<dbReference type="Gene3D" id="3.30.1120.110">
    <property type="match status" value="1"/>
</dbReference>
<dbReference type="AlphaFoldDB" id="A0A1G6UCD0"/>
<reference evidence="3 4" key="1">
    <citation type="submission" date="2016-10" db="EMBL/GenBank/DDBJ databases">
        <authorList>
            <person name="de Groot N.N."/>
        </authorList>
    </citation>
    <scope>NUCLEOTIDE SEQUENCE [LARGE SCALE GENOMIC DNA]</scope>
    <source>
        <strain evidence="3 4">47C3B</strain>
    </source>
</reference>
<protein>
    <recommendedName>
        <fullName evidence="5">DUF3863 domain-containing protein</fullName>
    </recommendedName>
</protein>
<dbReference type="EMBL" id="FNAI01000001">
    <property type="protein sequence ID" value="SDD38973.1"/>
    <property type="molecule type" value="Genomic_DNA"/>
</dbReference>
<dbReference type="Pfam" id="PF12980">
    <property type="entry name" value="DUF3864"/>
    <property type="match status" value="1"/>
</dbReference>
<dbReference type="Proteomes" id="UP000199072">
    <property type="component" value="Unassembled WGS sequence"/>
</dbReference>
<dbReference type="OrthoDB" id="1090079at2"/>
<proteinExistence type="predicted"/>
<name>A0A1G6UCD0_9SPHI</name>
<dbReference type="Gene3D" id="3.20.20.510">
    <property type="entry name" value="Uncharacterised protein PF12979, DUF3863"/>
    <property type="match status" value="1"/>
</dbReference>
<evidence type="ECO:0000259" key="2">
    <source>
        <dbReference type="Pfam" id="PF12980"/>
    </source>
</evidence>
<accession>A0A1G6UCD0</accession>
<keyword evidence="4" id="KW-1185">Reference proteome</keyword>
<gene>
    <name evidence="3" type="ORF">SAMN05216464_101602</name>
</gene>